<dbReference type="InterPro" id="IPR036390">
    <property type="entry name" value="WH_DNA-bd_sf"/>
</dbReference>
<dbReference type="AlphaFoldDB" id="A0A245ZTT7"/>
<dbReference type="EMBL" id="NBBI01000001">
    <property type="protein sequence ID" value="OWK33151.1"/>
    <property type="molecule type" value="Genomic_DNA"/>
</dbReference>
<dbReference type="GO" id="GO:0003700">
    <property type="term" value="F:DNA-binding transcription factor activity"/>
    <property type="evidence" value="ECO:0007669"/>
    <property type="project" value="InterPro"/>
</dbReference>
<comment type="caution">
    <text evidence="6">The sequence shown here is derived from an EMBL/GenBank/DDBJ whole genome shotgun (WGS) entry which is preliminary data.</text>
</comment>
<comment type="similarity">
    <text evidence="1">Belongs to the LysR transcriptional regulatory family.</text>
</comment>
<dbReference type="PRINTS" id="PR00039">
    <property type="entry name" value="HTHLYSR"/>
</dbReference>
<gene>
    <name evidence="6" type="primary">oxyR_1</name>
    <name evidence="6" type="ORF">SPDO_00250</name>
</gene>
<evidence type="ECO:0000256" key="1">
    <source>
        <dbReference type="ARBA" id="ARBA00009437"/>
    </source>
</evidence>
<dbReference type="InterPro" id="IPR005119">
    <property type="entry name" value="LysR_subst-bd"/>
</dbReference>
<keyword evidence="2" id="KW-0805">Transcription regulation</keyword>
<organism evidence="6 7">
    <name type="scientific">Sphingomonas dokdonensis</name>
    <dbReference type="NCBI Taxonomy" id="344880"/>
    <lineage>
        <taxon>Bacteria</taxon>
        <taxon>Pseudomonadati</taxon>
        <taxon>Pseudomonadota</taxon>
        <taxon>Alphaproteobacteria</taxon>
        <taxon>Sphingomonadales</taxon>
        <taxon>Sphingomonadaceae</taxon>
        <taxon>Sphingomonas</taxon>
    </lineage>
</organism>
<evidence type="ECO:0000313" key="7">
    <source>
        <dbReference type="Proteomes" id="UP000197290"/>
    </source>
</evidence>
<dbReference type="SUPFAM" id="SSF53850">
    <property type="entry name" value="Periplasmic binding protein-like II"/>
    <property type="match status" value="1"/>
</dbReference>
<reference evidence="6 7" key="1">
    <citation type="submission" date="2017-03" db="EMBL/GenBank/DDBJ databases">
        <title>Genome sequence of Sphingomonas dokdonensis DSM 21029.</title>
        <authorList>
            <person name="Poehlein A."/>
            <person name="Wuebbeler J.H."/>
            <person name="Steinbuechel A."/>
            <person name="Daniel R."/>
        </authorList>
    </citation>
    <scope>NUCLEOTIDE SEQUENCE [LARGE SCALE GENOMIC DNA]</scope>
    <source>
        <strain evidence="6 7">DSM 21029</strain>
    </source>
</reference>
<evidence type="ECO:0000259" key="5">
    <source>
        <dbReference type="PROSITE" id="PS50931"/>
    </source>
</evidence>
<accession>A0A245ZTT7</accession>
<dbReference type="Proteomes" id="UP000197290">
    <property type="component" value="Unassembled WGS sequence"/>
</dbReference>
<evidence type="ECO:0000256" key="4">
    <source>
        <dbReference type="ARBA" id="ARBA00023163"/>
    </source>
</evidence>
<dbReference type="RefSeq" id="WP_088365462.1">
    <property type="nucleotide sequence ID" value="NZ_NBBI01000001.1"/>
</dbReference>
<sequence length="307" mass="33933">MLLVIGRAAAYDRRMQLRHLEQIVAIITAGGFNGAARVLGVSQPTLSKSIARLENELGVALFERAADGARATPHGTFIAKRAEPLLRDIAALEREIRQRARGEMGQLTIAVGSATIIKPLPQVLRQLAVRFPNLQTLIRRIDGTEAARGVHDGRHDIAFTMRENAEPFPDLIRVKVLESRVVLLARPDHPLAGRGLVTPDDIRSYAVAAPIESPRFMQWVSPLTEEERRRMLALITNDLALICEHCATTDTIARGPRMAFDAALAAGTLVELPFAEHWPYECWMLTTKGLWTLPLVREVADLARASL</sequence>
<name>A0A245ZTT7_9SPHN</name>
<dbReference type="InterPro" id="IPR000847">
    <property type="entry name" value="LysR_HTH_N"/>
</dbReference>
<dbReference type="GO" id="GO:0003677">
    <property type="term" value="F:DNA binding"/>
    <property type="evidence" value="ECO:0007669"/>
    <property type="project" value="UniProtKB-KW"/>
</dbReference>
<dbReference type="OrthoDB" id="9812435at2"/>
<keyword evidence="7" id="KW-1185">Reference proteome</keyword>
<dbReference type="SUPFAM" id="SSF46785">
    <property type="entry name" value="Winged helix' DNA-binding domain"/>
    <property type="match status" value="1"/>
</dbReference>
<evidence type="ECO:0000256" key="3">
    <source>
        <dbReference type="ARBA" id="ARBA00023125"/>
    </source>
</evidence>
<protein>
    <submittedName>
        <fullName evidence="6">Hydrogen peroxide-inducible protein activator</fullName>
    </submittedName>
</protein>
<dbReference type="GO" id="GO:0032993">
    <property type="term" value="C:protein-DNA complex"/>
    <property type="evidence" value="ECO:0007669"/>
    <property type="project" value="TreeGrafter"/>
</dbReference>
<dbReference type="Pfam" id="PF00126">
    <property type="entry name" value="HTH_1"/>
    <property type="match status" value="1"/>
</dbReference>
<proteinExistence type="inferred from homology"/>
<dbReference type="PROSITE" id="PS50931">
    <property type="entry name" value="HTH_LYSR"/>
    <property type="match status" value="1"/>
</dbReference>
<keyword evidence="3" id="KW-0238">DNA-binding</keyword>
<dbReference type="Pfam" id="PF03466">
    <property type="entry name" value="LysR_substrate"/>
    <property type="match status" value="1"/>
</dbReference>
<keyword evidence="4" id="KW-0804">Transcription</keyword>
<dbReference type="Gene3D" id="1.10.10.10">
    <property type="entry name" value="Winged helix-like DNA-binding domain superfamily/Winged helix DNA-binding domain"/>
    <property type="match status" value="1"/>
</dbReference>
<dbReference type="FunFam" id="1.10.10.10:FF:000001">
    <property type="entry name" value="LysR family transcriptional regulator"/>
    <property type="match status" value="1"/>
</dbReference>
<dbReference type="PANTHER" id="PTHR30346">
    <property type="entry name" value="TRANSCRIPTIONAL DUAL REGULATOR HCAR-RELATED"/>
    <property type="match status" value="1"/>
</dbReference>
<dbReference type="Gene3D" id="3.40.190.10">
    <property type="entry name" value="Periplasmic binding protein-like II"/>
    <property type="match status" value="2"/>
</dbReference>
<feature type="domain" description="HTH lysR-type" evidence="5">
    <location>
        <begin position="15"/>
        <end position="72"/>
    </location>
</feature>
<dbReference type="InterPro" id="IPR036388">
    <property type="entry name" value="WH-like_DNA-bd_sf"/>
</dbReference>
<dbReference type="CDD" id="cd05466">
    <property type="entry name" value="PBP2_LTTR_substrate"/>
    <property type="match status" value="1"/>
</dbReference>
<dbReference type="PANTHER" id="PTHR30346:SF0">
    <property type="entry name" value="HCA OPERON TRANSCRIPTIONAL ACTIVATOR HCAR"/>
    <property type="match status" value="1"/>
</dbReference>
<evidence type="ECO:0000313" key="6">
    <source>
        <dbReference type="EMBL" id="OWK33151.1"/>
    </source>
</evidence>
<evidence type="ECO:0000256" key="2">
    <source>
        <dbReference type="ARBA" id="ARBA00023015"/>
    </source>
</evidence>